<reference evidence="3" key="2">
    <citation type="submission" date="2020-09" db="EMBL/GenBank/DDBJ databases">
        <authorList>
            <person name="Sun Q."/>
            <person name="Zhou Y."/>
        </authorList>
    </citation>
    <scope>NUCLEOTIDE SEQUENCE</scope>
    <source>
        <strain evidence="3">CGMCC 1.15794</strain>
    </source>
</reference>
<dbReference type="AlphaFoldDB" id="A0A917IIQ6"/>
<comment type="caution">
    <text evidence="3">The sequence shown here is derived from an EMBL/GenBank/DDBJ whole genome shotgun (WGS) entry which is preliminary data.</text>
</comment>
<dbReference type="SUPFAM" id="SSF51735">
    <property type="entry name" value="NAD(P)-binding Rossmann-fold domains"/>
    <property type="match status" value="1"/>
</dbReference>
<dbReference type="Proteomes" id="UP000657592">
    <property type="component" value="Unassembled WGS sequence"/>
</dbReference>
<proteinExistence type="inferred from homology"/>
<reference evidence="3" key="1">
    <citation type="journal article" date="2014" name="Int. J. Syst. Evol. Microbiol.">
        <title>Complete genome sequence of Corynebacterium casei LMG S-19264T (=DSM 44701T), isolated from a smear-ripened cheese.</title>
        <authorList>
            <consortium name="US DOE Joint Genome Institute (JGI-PGF)"/>
            <person name="Walter F."/>
            <person name="Albersmeier A."/>
            <person name="Kalinowski J."/>
            <person name="Ruckert C."/>
        </authorList>
    </citation>
    <scope>NUCLEOTIDE SEQUENCE</scope>
    <source>
        <strain evidence="3">CGMCC 1.15794</strain>
    </source>
</reference>
<dbReference type="InterPro" id="IPR036291">
    <property type="entry name" value="NAD(P)-bd_dom_sf"/>
</dbReference>
<keyword evidence="4" id="KW-1185">Reference proteome</keyword>
<dbReference type="Pfam" id="PF13561">
    <property type="entry name" value="adh_short_C2"/>
    <property type="match status" value="1"/>
</dbReference>
<dbReference type="EMBL" id="BMJY01000014">
    <property type="protein sequence ID" value="GGH48402.1"/>
    <property type="molecule type" value="Genomic_DNA"/>
</dbReference>
<protein>
    <submittedName>
        <fullName evidence="3">Dehydrogenase</fullName>
    </submittedName>
</protein>
<evidence type="ECO:0000256" key="2">
    <source>
        <dbReference type="ARBA" id="ARBA00023002"/>
    </source>
</evidence>
<evidence type="ECO:0000313" key="4">
    <source>
        <dbReference type="Proteomes" id="UP000657592"/>
    </source>
</evidence>
<dbReference type="PROSITE" id="PS00061">
    <property type="entry name" value="ADH_SHORT"/>
    <property type="match status" value="1"/>
</dbReference>
<sequence>MTKDEIRIAFVSGAGGGIGRAITRRLAADGFVVYAADLKAPDFPDVPGSSVISLACNVSSRPEVDEIFTGIADRHQRLDAAVSAAGLLILAPFLEMTDEDWERGLEVNLSSVFWCGRAAGCLMRDTGTSGSIINIASIGAFMAAGTSASYSAAKGGVVSLTRVMSTALAPSGIRVNAVAPGTVSTPMMKDAIEDEEFGTMIAARTPLGRAAEPEEIAGVTSFLAGPDATYITGQTILVDGGRSVLNYTMAGEKRV</sequence>
<dbReference type="Gene3D" id="3.40.50.720">
    <property type="entry name" value="NAD(P)-binding Rossmann-like Domain"/>
    <property type="match status" value="1"/>
</dbReference>
<comment type="similarity">
    <text evidence="1">Belongs to the short-chain dehydrogenases/reductases (SDR) family.</text>
</comment>
<dbReference type="FunFam" id="3.40.50.720:FF:000084">
    <property type="entry name" value="Short-chain dehydrogenase reductase"/>
    <property type="match status" value="1"/>
</dbReference>
<name>A0A917IIQ6_9MICO</name>
<dbReference type="InterPro" id="IPR002347">
    <property type="entry name" value="SDR_fam"/>
</dbReference>
<dbReference type="PANTHER" id="PTHR42760">
    <property type="entry name" value="SHORT-CHAIN DEHYDROGENASES/REDUCTASES FAMILY MEMBER"/>
    <property type="match status" value="1"/>
</dbReference>
<organism evidence="3 4">
    <name type="scientific">Microbacterium album</name>
    <dbReference type="NCBI Taxonomy" id="2053191"/>
    <lineage>
        <taxon>Bacteria</taxon>
        <taxon>Bacillati</taxon>
        <taxon>Actinomycetota</taxon>
        <taxon>Actinomycetes</taxon>
        <taxon>Micrococcales</taxon>
        <taxon>Microbacteriaceae</taxon>
        <taxon>Microbacterium</taxon>
    </lineage>
</organism>
<dbReference type="RefSeq" id="WP_188756721.1">
    <property type="nucleotide sequence ID" value="NZ_BMJY01000014.1"/>
</dbReference>
<evidence type="ECO:0000256" key="1">
    <source>
        <dbReference type="ARBA" id="ARBA00006484"/>
    </source>
</evidence>
<accession>A0A917IIQ6</accession>
<dbReference type="PRINTS" id="PR00081">
    <property type="entry name" value="GDHRDH"/>
</dbReference>
<evidence type="ECO:0000313" key="3">
    <source>
        <dbReference type="EMBL" id="GGH48402.1"/>
    </source>
</evidence>
<gene>
    <name evidence="3" type="ORF">GCM10010921_25830</name>
</gene>
<dbReference type="CDD" id="cd05233">
    <property type="entry name" value="SDR_c"/>
    <property type="match status" value="1"/>
</dbReference>
<dbReference type="InterPro" id="IPR020904">
    <property type="entry name" value="Sc_DH/Rdtase_CS"/>
</dbReference>
<dbReference type="PRINTS" id="PR00080">
    <property type="entry name" value="SDRFAMILY"/>
</dbReference>
<dbReference type="GO" id="GO:0016616">
    <property type="term" value="F:oxidoreductase activity, acting on the CH-OH group of donors, NAD or NADP as acceptor"/>
    <property type="evidence" value="ECO:0007669"/>
    <property type="project" value="TreeGrafter"/>
</dbReference>
<keyword evidence="2" id="KW-0560">Oxidoreductase</keyword>